<evidence type="ECO:0000256" key="2">
    <source>
        <dbReference type="ARBA" id="ARBA00022630"/>
    </source>
</evidence>
<evidence type="ECO:0000313" key="9">
    <source>
        <dbReference type="Proteomes" id="UP000019753"/>
    </source>
</evidence>
<dbReference type="Gene3D" id="3.50.50.60">
    <property type="entry name" value="FAD/NAD(P)-binding domain"/>
    <property type="match status" value="2"/>
</dbReference>
<dbReference type="InterPro" id="IPR016156">
    <property type="entry name" value="FAD/NAD-linked_Rdtase_dimer_sf"/>
</dbReference>
<sequence length="246" mass="25066">AGAGVDVTVVEAGDAPLATALGTRVGAWTAPWYEAAGVRLLTGSPVAAVAPGEVALASGEVLPADVVLVAVGARPASAWLAPTLPLEGDGSLAVDEAYRVLAAPDLPVVALGDLARRRSARHGWVSGGHWDGALRGPAIAVRRLLGGPPQPADDLAPYVFSTQLGHDLALYGAPGRDDDVVVRGEVAGAFTALWFAPGSERLTGVLAVDTPRDVAAARKLFAGPELPRLDRDAAADPGRPLRSPRA</sequence>
<dbReference type="GO" id="GO:0005737">
    <property type="term" value="C:cytoplasm"/>
    <property type="evidence" value="ECO:0007669"/>
    <property type="project" value="TreeGrafter"/>
</dbReference>
<dbReference type="GO" id="GO:0016651">
    <property type="term" value="F:oxidoreductase activity, acting on NAD(P)H"/>
    <property type="evidence" value="ECO:0007669"/>
    <property type="project" value="TreeGrafter"/>
</dbReference>
<feature type="non-terminal residue" evidence="8">
    <location>
        <position position="1"/>
    </location>
</feature>
<dbReference type="PANTHER" id="PTHR43557">
    <property type="entry name" value="APOPTOSIS-INDUCING FACTOR 1"/>
    <property type="match status" value="1"/>
</dbReference>
<reference evidence="8 9" key="1">
    <citation type="submission" date="2014-01" db="EMBL/GenBank/DDBJ databases">
        <title>Actinotalea ferrariae CF5-4.</title>
        <authorList>
            <person name="Chen F."/>
            <person name="Li Y."/>
            <person name="Wang G."/>
        </authorList>
    </citation>
    <scope>NUCLEOTIDE SEQUENCE [LARGE SCALE GENOMIC DNA]</scope>
    <source>
        <strain evidence="8 9">CF5-4</strain>
    </source>
</reference>
<dbReference type="Pfam" id="PF07992">
    <property type="entry name" value="Pyr_redox_2"/>
    <property type="match status" value="1"/>
</dbReference>
<dbReference type="EMBL" id="AXCW01000263">
    <property type="protein sequence ID" value="EYR62337.1"/>
    <property type="molecule type" value="Genomic_DNA"/>
</dbReference>
<dbReference type="Pfam" id="PF14759">
    <property type="entry name" value="Reductase_C"/>
    <property type="match status" value="1"/>
</dbReference>
<evidence type="ECO:0000256" key="1">
    <source>
        <dbReference type="ARBA" id="ARBA00001974"/>
    </source>
</evidence>
<dbReference type="AlphaFoldDB" id="A0A021VTE4"/>
<evidence type="ECO:0000259" key="6">
    <source>
        <dbReference type="Pfam" id="PF07992"/>
    </source>
</evidence>
<dbReference type="InterPro" id="IPR028202">
    <property type="entry name" value="Reductase_C"/>
</dbReference>
<feature type="domain" description="Reductase C-terminal" evidence="7">
    <location>
        <begin position="160"/>
        <end position="243"/>
    </location>
</feature>
<proteinExistence type="predicted"/>
<comment type="caution">
    <text evidence="8">The sequence shown here is derived from an EMBL/GenBank/DDBJ whole genome shotgun (WGS) entry which is preliminary data.</text>
</comment>
<dbReference type="SUPFAM" id="SSF55424">
    <property type="entry name" value="FAD/NAD-linked reductases, dimerisation (C-terminal) domain"/>
    <property type="match status" value="1"/>
</dbReference>
<dbReference type="Gene3D" id="3.30.390.30">
    <property type="match status" value="1"/>
</dbReference>
<keyword evidence="9" id="KW-1185">Reference proteome</keyword>
<dbReference type="RefSeq" id="WP_034228174.1">
    <property type="nucleotide sequence ID" value="NZ_AXCW01000263.1"/>
</dbReference>
<protein>
    <submittedName>
        <fullName evidence="8">Oxidoreductase</fullName>
    </submittedName>
</protein>
<dbReference type="PANTHER" id="PTHR43557:SF2">
    <property type="entry name" value="RIESKE DOMAIN-CONTAINING PROTEIN-RELATED"/>
    <property type="match status" value="1"/>
</dbReference>
<comment type="cofactor">
    <cofactor evidence="1">
        <name>FAD</name>
        <dbReference type="ChEBI" id="CHEBI:57692"/>
    </cofactor>
</comment>
<dbReference type="SUPFAM" id="SSF51905">
    <property type="entry name" value="FAD/NAD(P)-binding domain"/>
    <property type="match status" value="1"/>
</dbReference>
<name>A0A021VTE4_9CELL</name>
<feature type="region of interest" description="Disordered" evidence="5">
    <location>
        <begin position="227"/>
        <end position="246"/>
    </location>
</feature>
<gene>
    <name evidence="8" type="ORF">N866_09585</name>
</gene>
<accession>A0A021VTE4</accession>
<feature type="domain" description="FAD/NAD(P)-binding" evidence="6">
    <location>
        <begin position="3"/>
        <end position="117"/>
    </location>
</feature>
<keyword evidence="2" id="KW-0285">Flavoprotein</keyword>
<keyword evidence="3" id="KW-0274">FAD</keyword>
<evidence type="ECO:0000256" key="4">
    <source>
        <dbReference type="ARBA" id="ARBA00023002"/>
    </source>
</evidence>
<dbReference type="InterPro" id="IPR023753">
    <property type="entry name" value="FAD/NAD-binding_dom"/>
</dbReference>
<keyword evidence="4" id="KW-0560">Oxidoreductase</keyword>
<evidence type="ECO:0000256" key="3">
    <source>
        <dbReference type="ARBA" id="ARBA00022827"/>
    </source>
</evidence>
<dbReference type="Proteomes" id="UP000019753">
    <property type="component" value="Unassembled WGS sequence"/>
</dbReference>
<organism evidence="8 9">
    <name type="scientific">Actinotalea ferrariae CF5-4</name>
    <dbReference type="NCBI Taxonomy" id="948458"/>
    <lineage>
        <taxon>Bacteria</taxon>
        <taxon>Bacillati</taxon>
        <taxon>Actinomycetota</taxon>
        <taxon>Actinomycetes</taxon>
        <taxon>Micrococcales</taxon>
        <taxon>Cellulomonadaceae</taxon>
        <taxon>Actinotalea</taxon>
    </lineage>
</organism>
<evidence type="ECO:0000313" key="8">
    <source>
        <dbReference type="EMBL" id="EYR62337.1"/>
    </source>
</evidence>
<dbReference type="InterPro" id="IPR036188">
    <property type="entry name" value="FAD/NAD-bd_sf"/>
</dbReference>
<evidence type="ECO:0000256" key="5">
    <source>
        <dbReference type="SAM" id="MobiDB-lite"/>
    </source>
</evidence>
<evidence type="ECO:0000259" key="7">
    <source>
        <dbReference type="Pfam" id="PF14759"/>
    </source>
</evidence>
<dbReference type="InterPro" id="IPR050446">
    <property type="entry name" value="FAD-oxidoreductase/Apoptosis"/>
</dbReference>
<dbReference type="OrthoDB" id="1145at2"/>